<proteinExistence type="predicted"/>
<dbReference type="Proteomes" id="UP001500827">
    <property type="component" value="Unassembled WGS sequence"/>
</dbReference>
<gene>
    <name evidence="2" type="ORF">GCM10022276_22570</name>
</gene>
<dbReference type="RefSeq" id="WP_344699796.1">
    <property type="nucleotide sequence ID" value="NZ_BAABBM010000001.1"/>
</dbReference>
<feature type="domain" description="KTSC" evidence="1">
    <location>
        <begin position="3"/>
        <end position="59"/>
    </location>
</feature>
<dbReference type="Pfam" id="PF13619">
    <property type="entry name" value="KTSC"/>
    <property type="match status" value="1"/>
</dbReference>
<comment type="caution">
    <text evidence="2">The sequence shown here is derived from an EMBL/GenBank/DDBJ whole genome shotgun (WGS) entry which is preliminary data.</text>
</comment>
<accession>A0ABP7LLB6</accession>
<reference evidence="3" key="1">
    <citation type="journal article" date="2019" name="Int. J. Syst. Evol. Microbiol.">
        <title>The Global Catalogue of Microorganisms (GCM) 10K type strain sequencing project: providing services to taxonomists for standard genome sequencing and annotation.</title>
        <authorList>
            <consortium name="The Broad Institute Genomics Platform"/>
            <consortium name="The Broad Institute Genome Sequencing Center for Infectious Disease"/>
            <person name="Wu L."/>
            <person name="Ma J."/>
        </authorList>
    </citation>
    <scope>NUCLEOTIDE SEQUENCE [LARGE SCALE GENOMIC DNA]</scope>
    <source>
        <strain evidence="3">JCM 17543</strain>
    </source>
</reference>
<evidence type="ECO:0000259" key="1">
    <source>
        <dbReference type="Pfam" id="PF13619"/>
    </source>
</evidence>
<protein>
    <recommendedName>
        <fullName evidence="1">KTSC domain-containing protein</fullName>
    </recommendedName>
</protein>
<evidence type="ECO:0000313" key="2">
    <source>
        <dbReference type="EMBL" id="GAA3903380.1"/>
    </source>
</evidence>
<dbReference type="EMBL" id="BAABBM010000001">
    <property type="protein sequence ID" value="GAA3903380.1"/>
    <property type="molecule type" value="Genomic_DNA"/>
</dbReference>
<sequence>MPSTVIRRFFYDETEGNLWVEFTTGRKYVYSGVPEEVAETFRAAFSKGIYFNTRIRDCFPYREVTREDATNS</sequence>
<name>A0ABP7LLB6_9SPHN</name>
<evidence type="ECO:0000313" key="3">
    <source>
        <dbReference type="Proteomes" id="UP001500827"/>
    </source>
</evidence>
<keyword evidence="3" id="KW-1185">Reference proteome</keyword>
<organism evidence="2 3">
    <name type="scientific">Sphingomonas limnosediminicola</name>
    <dbReference type="NCBI Taxonomy" id="940133"/>
    <lineage>
        <taxon>Bacteria</taxon>
        <taxon>Pseudomonadati</taxon>
        <taxon>Pseudomonadota</taxon>
        <taxon>Alphaproteobacteria</taxon>
        <taxon>Sphingomonadales</taxon>
        <taxon>Sphingomonadaceae</taxon>
        <taxon>Sphingomonas</taxon>
    </lineage>
</organism>
<dbReference type="InterPro" id="IPR025309">
    <property type="entry name" value="KTSC_dom"/>
</dbReference>